<comment type="subcellular location">
    <subcellularLocation>
        <location evidence="1">Secreted</location>
    </subcellularLocation>
</comment>
<reference evidence="8" key="1">
    <citation type="submission" date="2025-08" db="UniProtKB">
        <authorList>
            <consortium name="Ensembl"/>
        </authorList>
    </citation>
    <scope>IDENTIFICATION</scope>
</reference>
<dbReference type="Proteomes" id="UP000261560">
    <property type="component" value="Unplaced"/>
</dbReference>
<evidence type="ECO:0000313" key="9">
    <source>
        <dbReference type="Proteomes" id="UP000261560"/>
    </source>
</evidence>
<sequence length="660" mass="71176">MATAATSELLEEVRRHTGDKAFLEMIGISKGSSKALCFVIDTSNSMRDNIEAVKTVTSKIIKSDSGTDMQPSSYILVTFSDPEFKLEEKTSNSKVFQKAMDSLNITGGGDKPEMSLSGLQLALTNAPFNSEIFLFTDAPAKDKNLKSTVTALIERTQTVVNFMITESSLSNRRRRRDGQNSIGAEDIQLYRDLAQASGGLVIEVTKAELSKAASIITQSTRGSEVTFLQASRNPGKSDTFTFTADETVKTLRVYITGQSVTFTITDPKGATQKSTDSSGPLIKISESVGNFIFVQLLTQVGEWKIQMESTNPYTLKVIGQSYIDFLLEFVEPSGIFSGFDALDTRPRAGHNGTLMVSLSGSDDATITDVALVESSGSKEVKIVLEPQEGGRYFVHFDQIPRQEFDVRVTGKLAGSSNVFRRQSPISFKASNLTITANSSSIIVPGTPFSFPFSVTNSGDETTLTIRVTNNRLFPSTYPSTLPVEKGKSSTGTVTLSAPLNTPSGTDVVLTIEVATPGATDVNYIVLRFSIVNSVTDFTAPVCKRLSKKSECSGKCDSKWEVSVRVTDGADGTGIERISVSRGTGTLKTSQEAGNENITLVSYSASCCSPELQLLVVDRVGNVNNCLISGNEFSTRLAQSSFLCLSLVAVGLHLLMELGFR</sequence>
<evidence type="ECO:0000256" key="4">
    <source>
        <dbReference type="ARBA" id="ARBA00023180"/>
    </source>
</evidence>
<dbReference type="Pfam" id="PF25106">
    <property type="entry name" value="VWA_4"/>
    <property type="match status" value="1"/>
</dbReference>
<evidence type="ECO:0000259" key="6">
    <source>
        <dbReference type="Pfam" id="PF23619"/>
    </source>
</evidence>
<dbReference type="Gene3D" id="3.40.50.410">
    <property type="entry name" value="von Willebrand factor, type A domain"/>
    <property type="match status" value="1"/>
</dbReference>
<dbReference type="KEGG" id="oml:112139059"/>
<dbReference type="Ensembl" id="ENSOMET00000000923.1">
    <property type="protein sequence ID" value="ENSOMEP00000009346.1"/>
    <property type="gene ID" value="ENSOMEG00000010556.1"/>
</dbReference>
<dbReference type="InterPro" id="IPR052577">
    <property type="entry name" value="VWA7"/>
</dbReference>
<dbReference type="Pfam" id="PF23619">
    <property type="entry name" value="Ig_VWA7"/>
    <property type="match status" value="1"/>
</dbReference>
<dbReference type="InterPro" id="IPR056475">
    <property type="entry name" value="GBD_Hemicentin/VWA7"/>
</dbReference>
<keyword evidence="4" id="KW-0325">Glycoprotein</keyword>
<dbReference type="InterPro" id="IPR057615">
    <property type="entry name" value="Ig_VWA7"/>
</dbReference>
<evidence type="ECO:0000256" key="2">
    <source>
        <dbReference type="ARBA" id="ARBA00022525"/>
    </source>
</evidence>
<dbReference type="RefSeq" id="XP_024117529.1">
    <property type="nucleotide sequence ID" value="XM_024261761.2"/>
</dbReference>
<evidence type="ECO:0000313" key="8">
    <source>
        <dbReference type="Ensembl" id="ENSOMEP00000009346.1"/>
    </source>
</evidence>
<reference evidence="8" key="2">
    <citation type="submission" date="2025-09" db="UniProtKB">
        <authorList>
            <consortium name="Ensembl"/>
        </authorList>
    </citation>
    <scope>IDENTIFICATION</scope>
</reference>
<dbReference type="PaxDb" id="30732-ENSOMEP00000009346"/>
<evidence type="ECO:0000256" key="3">
    <source>
        <dbReference type="ARBA" id="ARBA00022729"/>
    </source>
</evidence>
<keyword evidence="3" id="KW-0732">Signal</keyword>
<feature type="domain" description="VWA7 Ig-like" evidence="6">
    <location>
        <begin position="432"/>
        <end position="531"/>
    </location>
</feature>
<protein>
    <submittedName>
        <fullName evidence="8">von Willebrand factor A domain-containing protein 7-like</fullName>
    </submittedName>
</protein>
<dbReference type="SUPFAM" id="SSF53300">
    <property type="entry name" value="vWA-like"/>
    <property type="match status" value="1"/>
</dbReference>
<dbReference type="AlphaFoldDB" id="A0A3B3BUG2"/>
<evidence type="ECO:0000259" key="7">
    <source>
        <dbReference type="Pfam" id="PF25106"/>
    </source>
</evidence>
<dbReference type="GeneID" id="112139059"/>
<proteinExistence type="predicted"/>
<dbReference type="GeneTree" id="ENSGT00390000011517"/>
<name>A0A3B3BUG2_ORYME</name>
<dbReference type="InterPro" id="IPR036465">
    <property type="entry name" value="vWFA_dom_sf"/>
</dbReference>
<evidence type="ECO:0000259" key="5">
    <source>
        <dbReference type="Pfam" id="PF23560"/>
    </source>
</evidence>
<evidence type="ECO:0000256" key="1">
    <source>
        <dbReference type="ARBA" id="ARBA00004613"/>
    </source>
</evidence>
<dbReference type="PANTHER" id="PTHR14905">
    <property type="entry name" value="NG37"/>
    <property type="match status" value="1"/>
</dbReference>
<dbReference type="GO" id="GO:0005576">
    <property type="term" value="C:extracellular region"/>
    <property type="evidence" value="ECO:0007669"/>
    <property type="project" value="UniProtKB-SubCell"/>
</dbReference>
<dbReference type="Pfam" id="PF23560">
    <property type="entry name" value="GBD_Hemicentin"/>
    <property type="match status" value="1"/>
</dbReference>
<accession>A0A3B3BUG2</accession>
<feature type="domain" description="Hemicentin-1-like von Willebrand factor A" evidence="7">
    <location>
        <begin position="35"/>
        <end position="206"/>
    </location>
</feature>
<keyword evidence="9" id="KW-1185">Reference proteome</keyword>
<dbReference type="STRING" id="30732.ENSOMEP00000009346"/>
<dbReference type="InterPro" id="IPR056861">
    <property type="entry name" value="HMCN1-like_VWA"/>
</dbReference>
<dbReference type="OMA" id="WGSPMYV"/>
<dbReference type="PANTHER" id="PTHR14905:SF18">
    <property type="entry name" value="VON WILLEBRAND FACTOR A DOMAIN-CONTAINING 10, TANDEM DUPLICATE 1-RELATED"/>
    <property type="match status" value="1"/>
</dbReference>
<feature type="domain" description="Hemicentin/VWA7 galactose-binding" evidence="5">
    <location>
        <begin position="225"/>
        <end position="321"/>
    </location>
</feature>
<keyword evidence="2" id="KW-0964">Secreted</keyword>
<organism evidence="8 9">
    <name type="scientific">Oryzias melastigma</name>
    <name type="common">Marine medaka</name>
    <dbReference type="NCBI Taxonomy" id="30732"/>
    <lineage>
        <taxon>Eukaryota</taxon>
        <taxon>Metazoa</taxon>
        <taxon>Chordata</taxon>
        <taxon>Craniata</taxon>
        <taxon>Vertebrata</taxon>
        <taxon>Euteleostomi</taxon>
        <taxon>Actinopterygii</taxon>
        <taxon>Neopterygii</taxon>
        <taxon>Teleostei</taxon>
        <taxon>Neoteleostei</taxon>
        <taxon>Acanthomorphata</taxon>
        <taxon>Ovalentaria</taxon>
        <taxon>Atherinomorphae</taxon>
        <taxon>Beloniformes</taxon>
        <taxon>Adrianichthyidae</taxon>
        <taxon>Oryziinae</taxon>
        <taxon>Oryzias</taxon>
    </lineage>
</organism>